<accession>A0A167JS53</accession>
<dbReference type="PROSITE" id="PS50093">
    <property type="entry name" value="PKD"/>
    <property type="match status" value="3"/>
</dbReference>
<dbReference type="SUPFAM" id="SSF55486">
    <property type="entry name" value="Metalloproteases ('zincins'), catalytic domain"/>
    <property type="match status" value="1"/>
</dbReference>
<dbReference type="Proteomes" id="UP000076661">
    <property type="component" value="Unassembled WGS sequence"/>
</dbReference>
<evidence type="ECO:0000256" key="2">
    <source>
        <dbReference type="SAM" id="SignalP"/>
    </source>
</evidence>
<dbReference type="InterPro" id="IPR022409">
    <property type="entry name" value="PKD/Chitinase_dom"/>
</dbReference>
<dbReference type="Pfam" id="PF04151">
    <property type="entry name" value="PPC"/>
    <property type="match status" value="2"/>
</dbReference>
<sequence>MRQKNQLKKLALATAITVSFSASAQQTYLFDRQLSFENEISNLAQSSTAEPSQTRQKLILDSIKLNSALGASLQVGNSLSLTIDGQYVQIHLYEVTQQNIKTTYINGRSSDGHAKLSMIKTNNSYSAKIYIGNTGYLLTPTGNGLYKLSKFTQDNTPIDSTTDRPGLEHGDSSHGLVGHTDISPFLRAAASSDANAVPEVTVVVAYTDKLAAEVGDVDAYIALMEKDTNDSYAASGINASVRVVHSYQTGYVSTGDMSEDNSLLLNENTSSWLTEPNPLAPNGFGVELKSIRDEHHADIMVFLADQNASSPWAGWAGQIGTDAESALFTMSSWGTFKNTFGHELGHLYGARHDNDSTTTPFAFGHGFCNDSKTWRTLMAISDCGERLNVWSNPNKTYQGEAGGTVEVNDNARVHNERATFMAALRTPNHNAPTATITQATITPGNLTANFSGQANDSDGNIVSTLWDFGDGVYNNKPYAQGDSVTHTYLFPGTYIVRYTATDNEGLIHSTSQQVTITSTPGQSYCGVKGLNAVYQYTQSVSVNGKAHQSDRRQYTDHTALEPFTVYAGSATGIELQQGTRGSKFGPYSAYWAVFVDLNQNNSFDDPGELIHFSEPLSKSSPEPILASITIPDSALAGTTRMRVIQSNTLREGETQLAACGDFKFGEAEDYSINIIKQQNPAEFTTSINNSDLNVGFSVDSADVASVKWDFGDGLFSDSSTSTSFNPNHQYVFGGEYTVTLTVTLKNGETYTHTKVITVTAPTGQDYCRAYGNQPKYQYNANVTLNGNSVTSGSANYTDHTDKVLGAVKGDNILSVRQGATGSKTSYNAEWRVYIDMNQNGTFEDSESVWYWVGANTANDIERTITIPTTALTGKTRMRVLQSYEELKSPCGRIRWGEVEDFTVDIQSNNPADFTASVTADNLTVNFADSLGSNADIASIEYDFGDSVVNPNHTSTQSSPSHTYLYAGTYSVRLKVTLQNGVSYMKEQDVTVNGPAYCIAYAKSTTQWTSNVRVGSLSNSSEKSQFSRFENSGFSFKKDVATSIGLKHGSNGPYLANWAVYVDLNQNNRFDDAGELLIQTSATTFDEIINSVTIPASAKSGSTTMRVIQSYELAEGKLPACGTYDWGEVEDYTVTITDEQGPDSDLLNGVTKSGISVAAKETKTFTFFVPEGAKDIKVEMGAGTGDPDLYVKFGDSDTANNWDCRPYISGNRDETCDSSKLKKSGGIYHVSVVGWTASDNVTLTGSYTAGDVIEPPVNACATKAPQTRGNLSNNDAICMGSNTVYVAISVPAGQSKLTISTTGGDGDASIYQNAAGWPSASNFQNSATTQGSSEEQIVIANPSSGWHYLMVSGQGSGTQLNAKFE</sequence>
<dbReference type="CDD" id="cd00146">
    <property type="entry name" value="PKD"/>
    <property type="match status" value="3"/>
</dbReference>
<feature type="domain" description="PKD" evidence="3">
    <location>
        <begin position="921"/>
        <end position="991"/>
    </location>
</feature>
<dbReference type="Gene3D" id="3.40.390.10">
    <property type="entry name" value="Collagenase (Catalytic Domain)"/>
    <property type="match status" value="1"/>
</dbReference>
<dbReference type="InterPro" id="IPR045474">
    <property type="entry name" value="GEVED"/>
</dbReference>
<comment type="caution">
    <text evidence="4">The sequence shown here is derived from an EMBL/GenBank/DDBJ whole genome shotgun (WGS) entry which is preliminary data.</text>
</comment>
<dbReference type="RefSeq" id="WP_063382686.1">
    <property type="nucleotide sequence ID" value="NZ_AUXX01000045.1"/>
</dbReference>
<feature type="domain" description="PKD" evidence="3">
    <location>
        <begin position="431"/>
        <end position="523"/>
    </location>
</feature>
<feature type="signal peptide" evidence="2">
    <location>
        <begin position="1"/>
        <end position="24"/>
    </location>
</feature>
<dbReference type="PATRIC" id="fig|1365257.3.peg.4486"/>
<comment type="cofactor">
    <cofactor evidence="1">
        <name>Ca(2+)</name>
        <dbReference type="ChEBI" id="CHEBI:29108"/>
    </cofactor>
</comment>
<keyword evidence="2" id="KW-0732">Signal</keyword>
<evidence type="ECO:0000256" key="1">
    <source>
        <dbReference type="ARBA" id="ARBA00001913"/>
    </source>
</evidence>
<dbReference type="Pfam" id="PF20009">
    <property type="entry name" value="GEVED"/>
    <property type="match status" value="3"/>
</dbReference>
<dbReference type="Pfam" id="PF13688">
    <property type="entry name" value="Reprolysin_5"/>
    <property type="match status" value="1"/>
</dbReference>
<evidence type="ECO:0000313" key="4">
    <source>
        <dbReference type="EMBL" id="KZN61589.1"/>
    </source>
</evidence>
<name>A0A167JS53_9GAMM</name>
<dbReference type="SMART" id="SM00089">
    <property type="entry name" value="PKD"/>
    <property type="match status" value="3"/>
</dbReference>
<gene>
    <name evidence="4" type="ORF">N478_05845</name>
</gene>
<dbReference type="EMBL" id="AUXX01000045">
    <property type="protein sequence ID" value="KZN61589.1"/>
    <property type="molecule type" value="Genomic_DNA"/>
</dbReference>
<dbReference type="InterPro" id="IPR013783">
    <property type="entry name" value="Ig-like_fold"/>
</dbReference>
<dbReference type="GO" id="GO:0008237">
    <property type="term" value="F:metallopeptidase activity"/>
    <property type="evidence" value="ECO:0007669"/>
    <property type="project" value="InterPro"/>
</dbReference>
<evidence type="ECO:0000259" key="3">
    <source>
        <dbReference type="PROSITE" id="PS50093"/>
    </source>
</evidence>
<dbReference type="InterPro" id="IPR024079">
    <property type="entry name" value="MetalloPept_cat_dom_sf"/>
</dbReference>
<feature type="domain" description="PKD" evidence="3">
    <location>
        <begin position="700"/>
        <end position="765"/>
    </location>
</feature>
<feature type="chain" id="PRO_5007889048" description="PKD domain-containing protein" evidence="2">
    <location>
        <begin position="25"/>
        <end position="1364"/>
    </location>
</feature>
<dbReference type="InterPro" id="IPR000601">
    <property type="entry name" value="PKD_dom"/>
</dbReference>
<proteinExistence type="predicted"/>
<dbReference type="Gene3D" id="2.60.120.380">
    <property type="match status" value="2"/>
</dbReference>
<organism evidence="4 5">
    <name type="scientific">Pseudoalteromonas luteoviolacea S4060-1</name>
    <dbReference type="NCBI Taxonomy" id="1365257"/>
    <lineage>
        <taxon>Bacteria</taxon>
        <taxon>Pseudomonadati</taxon>
        <taxon>Pseudomonadota</taxon>
        <taxon>Gammaproteobacteria</taxon>
        <taxon>Alteromonadales</taxon>
        <taxon>Pseudoalteromonadaceae</taxon>
        <taxon>Pseudoalteromonas</taxon>
    </lineage>
</organism>
<dbReference type="Pfam" id="PF18911">
    <property type="entry name" value="PKD_4"/>
    <property type="match status" value="3"/>
</dbReference>
<dbReference type="SUPFAM" id="SSF49299">
    <property type="entry name" value="PKD domain"/>
    <property type="match status" value="3"/>
</dbReference>
<dbReference type="InterPro" id="IPR007280">
    <property type="entry name" value="Peptidase_C_arc/bac"/>
</dbReference>
<dbReference type="InterPro" id="IPR035986">
    <property type="entry name" value="PKD_dom_sf"/>
</dbReference>
<protein>
    <recommendedName>
        <fullName evidence="3">PKD domain-containing protein</fullName>
    </recommendedName>
</protein>
<evidence type="ECO:0000313" key="5">
    <source>
        <dbReference type="Proteomes" id="UP000076661"/>
    </source>
</evidence>
<dbReference type="Gene3D" id="2.60.40.10">
    <property type="entry name" value="Immunoglobulins"/>
    <property type="match status" value="3"/>
</dbReference>
<reference evidence="4 5" key="1">
    <citation type="submission" date="2013-07" db="EMBL/GenBank/DDBJ databases">
        <title>Comparative Genomic and Metabolomic Analysis of Twelve Strains of Pseudoalteromonas luteoviolacea.</title>
        <authorList>
            <person name="Vynne N.G."/>
            <person name="Mansson M."/>
            <person name="Gram L."/>
        </authorList>
    </citation>
    <scope>NUCLEOTIDE SEQUENCE [LARGE SCALE GENOMIC DNA]</scope>
    <source>
        <strain evidence="4 5">S4060-1</strain>
    </source>
</reference>